<comment type="caution">
    <text evidence="1">The sequence shown here is derived from an EMBL/GenBank/DDBJ whole genome shotgun (WGS) entry which is preliminary data.</text>
</comment>
<dbReference type="AlphaFoldDB" id="A0A246J6Z0"/>
<dbReference type="InterPro" id="IPR021799">
    <property type="entry name" value="PIN-like_prokaryotic"/>
</dbReference>
<accession>A0A246J6Z0</accession>
<dbReference type="Pfam" id="PF11848">
    <property type="entry name" value="DUF3368"/>
    <property type="match status" value="1"/>
</dbReference>
<name>A0A246J6Z0_9BURK</name>
<reference evidence="1 2" key="1">
    <citation type="journal article" date="2008" name="Int. J. Syst. Evol. Microbiol.">
        <title>Description of Roseateles aquatilis sp. nov. and Roseateles terrae sp. nov., in the class Betaproteobacteria, and emended description of the genus Roseateles.</title>
        <authorList>
            <person name="Gomila M."/>
            <person name="Bowien B."/>
            <person name="Falsen E."/>
            <person name="Moore E.R."/>
            <person name="Lalucat J."/>
        </authorList>
    </citation>
    <scope>NUCLEOTIDE SEQUENCE [LARGE SCALE GENOMIC DNA]</scope>
    <source>
        <strain evidence="1 2">CCUG 48205</strain>
    </source>
</reference>
<keyword evidence="2" id="KW-1185">Reference proteome</keyword>
<gene>
    <name evidence="1" type="ORF">CDN99_16215</name>
</gene>
<evidence type="ECO:0000313" key="2">
    <source>
        <dbReference type="Proteomes" id="UP000197468"/>
    </source>
</evidence>
<evidence type="ECO:0000313" key="1">
    <source>
        <dbReference type="EMBL" id="OWQ88403.1"/>
    </source>
</evidence>
<proteinExistence type="predicted"/>
<sequence>MAKAISTCALIVITDANVLTNFIHIGRLDLPGGLAAHRFAVPEEVIQEVDDPGHARALCAALEAKHLERLTINQSDTLALFAQLRTSMGKGEAACLAVAARHGHAVASDEKRRFRRMAIELLGEGRLLRTEDLILQAIRGGQISVGEADAFKSRLAERRYAMNFPSFAQLVA</sequence>
<dbReference type="OrthoDB" id="9152972at2"/>
<evidence type="ECO:0008006" key="3">
    <source>
        <dbReference type="Google" id="ProtNLM"/>
    </source>
</evidence>
<organism evidence="1 2">
    <name type="scientific">Roseateles aquatilis</name>
    <dbReference type="NCBI Taxonomy" id="431061"/>
    <lineage>
        <taxon>Bacteria</taxon>
        <taxon>Pseudomonadati</taxon>
        <taxon>Pseudomonadota</taxon>
        <taxon>Betaproteobacteria</taxon>
        <taxon>Burkholderiales</taxon>
        <taxon>Sphaerotilaceae</taxon>
        <taxon>Roseateles</taxon>
    </lineage>
</organism>
<dbReference type="EMBL" id="NIOF01000007">
    <property type="protein sequence ID" value="OWQ88403.1"/>
    <property type="molecule type" value="Genomic_DNA"/>
</dbReference>
<dbReference type="Proteomes" id="UP000197468">
    <property type="component" value="Unassembled WGS sequence"/>
</dbReference>
<protein>
    <recommendedName>
        <fullName evidence="3">PIN domain-containing protein</fullName>
    </recommendedName>
</protein>
<dbReference type="RefSeq" id="WP_088385927.1">
    <property type="nucleotide sequence ID" value="NZ_NIOF01000007.1"/>
</dbReference>